<feature type="region of interest" description="Disordered" evidence="1">
    <location>
        <begin position="37"/>
        <end position="63"/>
    </location>
</feature>
<dbReference type="RefSeq" id="XP_003056894.1">
    <property type="nucleotide sequence ID" value="XM_003056848.1"/>
</dbReference>
<accession>C1MM97</accession>
<keyword evidence="2" id="KW-0732">Signal</keyword>
<evidence type="ECO:0000313" key="4">
    <source>
        <dbReference type="Proteomes" id="UP000001876"/>
    </source>
</evidence>
<evidence type="ECO:0000313" key="3">
    <source>
        <dbReference type="EMBL" id="EEH58539.1"/>
    </source>
</evidence>
<gene>
    <name evidence="3" type="ORF">MICPUCDRAFT_56448</name>
</gene>
<dbReference type="AlphaFoldDB" id="C1MM97"/>
<evidence type="ECO:0000256" key="1">
    <source>
        <dbReference type="SAM" id="MobiDB-lite"/>
    </source>
</evidence>
<feature type="chain" id="PRO_5002910537" evidence="2">
    <location>
        <begin position="38"/>
        <end position="551"/>
    </location>
</feature>
<dbReference type="OrthoDB" id="498415at2759"/>
<name>C1MM97_MICPC</name>
<reference evidence="3 4" key="1">
    <citation type="journal article" date="2009" name="Science">
        <title>Green evolution and dynamic adaptations revealed by genomes of the marine picoeukaryotes Micromonas.</title>
        <authorList>
            <person name="Worden A.Z."/>
            <person name="Lee J.H."/>
            <person name="Mock T."/>
            <person name="Rouze P."/>
            <person name="Simmons M.P."/>
            <person name="Aerts A.L."/>
            <person name="Allen A.E."/>
            <person name="Cuvelier M.L."/>
            <person name="Derelle E."/>
            <person name="Everett M.V."/>
            <person name="Foulon E."/>
            <person name="Grimwood J."/>
            <person name="Gundlach H."/>
            <person name="Henrissat B."/>
            <person name="Napoli C."/>
            <person name="McDonald S.M."/>
            <person name="Parker M.S."/>
            <person name="Rombauts S."/>
            <person name="Salamov A."/>
            <person name="Von Dassow P."/>
            <person name="Badger J.H."/>
            <person name="Coutinho P.M."/>
            <person name="Demir E."/>
            <person name="Dubchak I."/>
            <person name="Gentemann C."/>
            <person name="Eikrem W."/>
            <person name="Gready J.E."/>
            <person name="John U."/>
            <person name="Lanier W."/>
            <person name="Lindquist E.A."/>
            <person name="Lucas S."/>
            <person name="Mayer K.F."/>
            <person name="Moreau H."/>
            <person name="Not F."/>
            <person name="Otillar R."/>
            <person name="Panaud O."/>
            <person name="Pangilinan J."/>
            <person name="Paulsen I."/>
            <person name="Piegu B."/>
            <person name="Poliakov A."/>
            <person name="Robbens S."/>
            <person name="Schmutz J."/>
            <person name="Toulza E."/>
            <person name="Wyss T."/>
            <person name="Zelensky A."/>
            <person name="Zhou K."/>
            <person name="Armbrust E.V."/>
            <person name="Bhattacharya D."/>
            <person name="Goodenough U.W."/>
            <person name="Van de Peer Y."/>
            <person name="Grigoriev I.V."/>
        </authorList>
    </citation>
    <scope>NUCLEOTIDE SEQUENCE [LARGE SCALE GENOMIC DNA]</scope>
    <source>
        <strain evidence="3 4">CCMP1545</strain>
    </source>
</reference>
<dbReference type="EMBL" id="GG663737">
    <property type="protein sequence ID" value="EEH58539.1"/>
    <property type="molecule type" value="Genomic_DNA"/>
</dbReference>
<feature type="compositionally biased region" description="Low complexity" evidence="1">
    <location>
        <begin position="37"/>
        <end position="46"/>
    </location>
</feature>
<proteinExistence type="predicted"/>
<dbReference type="OMA" id="VFVKAWC"/>
<organism evidence="4">
    <name type="scientific">Micromonas pusilla (strain CCMP1545)</name>
    <name type="common">Picoplanktonic green alga</name>
    <dbReference type="NCBI Taxonomy" id="564608"/>
    <lineage>
        <taxon>Eukaryota</taxon>
        <taxon>Viridiplantae</taxon>
        <taxon>Chlorophyta</taxon>
        <taxon>Mamiellophyceae</taxon>
        <taxon>Mamiellales</taxon>
        <taxon>Mamiellaceae</taxon>
        <taxon>Micromonas</taxon>
    </lineage>
</organism>
<dbReference type="KEGG" id="mpp:MICPUCDRAFT_56448"/>
<feature type="signal peptide" evidence="2">
    <location>
        <begin position="1"/>
        <end position="37"/>
    </location>
</feature>
<dbReference type="Proteomes" id="UP000001876">
    <property type="component" value="Unassembled WGS sequence"/>
</dbReference>
<sequence>MSPAPRTPRAPRRRHPGAAALALLAVAIATRARSASALASPANAAADARHRVRRASSPRREWHPAAVAASAEWREDEVGLGTHETCDTCARCLLDPAPPSFRNPNAPRADPKTGLVHCEKCLGCNVILSRMNATTRMKGEDVKIFTGASGAAVMRGVTATRGDVFVKAWCGLVGGYRQTPLNDPIPEECHDAPGEMEKDAEMAKCKRKGGVFGYGECNFKFLNALDALAADANLSAATPRSWTDEIRSFLPTAPDDPSSWSKVATRAQLYEVVDGVSVEAFYAPGMTRKALEVTRSVPREDVLRCATFDLLFSEQDRHGQNVFVSETGRLRVLDNEGAFGSVNSMFLPGGQKFEVYRIGYAAVCCGNYPGGAEKNCPGKIDPISAPEVLMDYRCHVPGGFVGTAFPPGVEPFLRRIDAMTEDEVFERYGMSHREHAGTLKRRVADAVDGGFERALMAAYARQEPGDGIRYGNDFSYGINPACCGVGLEHCAVRAPEETARLPREERVARAGEEYEPGPLATRLWRGPVRGALHVKNATHGRKLLRGGYAYV</sequence>
<keyword evidence="4" id="KW-1185">Reference proteome</keyword>
<dbReference type="GeneID" id="9682803"/>
<protein>
    <submittedName>
        <fullName evidence="3">Predicted protein</fullName>
    </submittedName>
</protein>
<dbReference type="eggNOG" id="ENOG502STQN">
    <property type="taxonomic scope" value="Eukaryota"/>
</dbReference>
<evidence type="ECO:0000256" key="2">
    <source>
        <dbReference type="SAM" id="SignalP"/>
    </source>
</evidence>